<organism evidence="1 2">
    <name type="scientific">Streptomyces toxytricini</name>
    <name type="common">Actinomyces toxytricini</name>
    <dbReference type="NCBI Taxonomy" id="67369"/>
    <lineage>
        <taxon>Bacteria</taxon>
        <taxon>Bacillati</taxon>
        <taxon>Actinomycetota</taxon>
        <taxon>Actinomycetes</taxon>
        <taxon>Kitasatosporales</taxon>
        <taxon>Streptomycetaceae</taxon>
        <taxon>Streptomyces</taxon>
    </lineage>
</organism>
<proteinExistence type="predicted"/>
<accession>A0ABW8EJN5</accession>
<sequence length="98" mass="10280">MAVDEERTTVPAAPPPAVARCVVRVSGELDLDHASELRTALDTAVSRAPDRADVVVGLKRPAPAGSSCGSRRGATRMLRLLELTGYVELFSFGSTAAD</sequence>
<evidence type="ECO:0000313" key="1">
    <source>
        <dbReference type="EMBL" id="MFJ2823456.1"/>
    </source>
</evidence>
<keyword evidence="2" id="KW-1185">Reference proteome</keyword>
<name>A0ABW8EJN5_STRT5</name>
<dbReference type="Gene3D" id="3.30.750.24">
    <property type="entry name" value="STAS domain"/>
    <property type="match status" value="1"/>
</dbReference>
<protein>
    <recommendedName>
        <fullName evidence="3">STAS domain-containing protein</fullName>
    </recommendedName>
</protein>
<comment type="caution">
    <text evidence="1">The sequence shown here is derived from an EMBL/GenBank/DDBJ whole genome shotgun (WGS) entry which is preliminary data.</text>
</comment>
<dbReference type="RefSeq" id="WP_402382949.1">
    <property type="nucleotide sequence ID" value="NZ_JBIUYY010000008.1"/>
</dbReference>
<dbReference type="InterPro" id="IPR036513">
    <property type="entry name" value="STAS_dom_sf"/>
</dbReference>
<reference evidence="1 2" key="1">
    <citation type="submission" date="2024-10" db="EMBL/GenBank/DDBJ databases">
        <title>The Natural Products Discovery Center: Release of the First 8490 Sequenced Strains for Exploring Actinobacteria Biosynthetic Diversity.</title>
        <authorList>
            <person name="Kalkreuter E."/>
            <person name="Kautsar S.A."/>
            <person name="Yang D."/>
            <person name="Bader C.D."/>
            <person name="Teijaro C.N."/>
            <person name="Fluegel L."/>
            <person name="Davis C.M."/>
            <person name="Simpson J.R."/>
            <person name="Lauterbach L."/>
            <person name="Steele A.D."/>
            <person name="Gui C."/>
            <person name="Meng S."/>
            <person name="Li G."/>
            <person name="Viehrig K."/>
            <person name="Ye F."/>
            <person name="Su P."/>
            <person name="Kiefer A.F."/>
            <person name="Nichols A."/>
            <person name="Cepeda A.J."/>
            <person name="Yan W."/>
            <person name="Fan B."/>
            <person name="Jiang Y."/>
            <person name="Adhikari A."/>
            <person name="Zheng C.-J."/>
            <person name="Schuster L."/>
            <person name="Cowan T.M."/>
            <person name="Smanski M.J."/>
            <person name="Chevrette M.G."/>
            <person name="De Carvalho L.P.S."/>
            <person name="Shen B."/>
        </authorList>
    </citation>
    <scope>NUCLEOTIDE SEQUENCE [LARGE SCALE GENOMIC DNA]</scope>
    <source>
        <strain evidence="1 2">NPDC087220</strain>
    </source>
</reference>
<dbReference type="EMBL" id="JBIUYY010000008">
    <property type="protein sequence ID" value="MFJ2823456.1"/>
    <property type="molecule type" value="Genomic_DNA"/>
</dbReference>
<dbReference type="Proteomes" id="UP001617351">
    <property type="component" value="Unassembled WGS sequence"/>
</dbReference>
<evidence type="ECO:0000313" key="2">
    <source>
        <dbReference type="Proteomes" id="UP001617351"/>
    </source>
</evidence>
<gene>
    <name evidence="1" type="ORF">ACIO7M_20380</name>
</gene>
<evidence type="ECO:0008006" key="3">
    <source>
        <dbReference type="Google" id="ProtNLM"/>
    </source>
</evidence>